<dbReference type="EMBL" id="KV748799">
    <property type="protein sequence ID" value="OCL12996.1"/>
    <property type="molecule type" value="Genomic_DNA"/>
</dbReference>
<dbReference type="GO" id="GO:0006368">
    <property type="term" value="P:transcription elongation by RNA polymerase II"/>
    <property type="evidence" value="ECO:0007669"/>
    <property type="project" value="InterPro"/>
</dbReference>
<evidence type="ECO:0000256" key="4">
    <source>
        <dbReference type="SAM" id="MobiDB-lite"/>
    </source>
</evidence>
<keyword evidence="6" id="KW-1185">Reference proteome</keyword>
<protein>
    <submittedName>
        <fullName evidence="5">Paf1-domain-containing protein</fullName>
    </submittedName>
</protein>
<proteinExistence type="inferred from homology"/>
<evidence type="ECO:0000313" key="6">
    <source>
        <dbReference type="Proteomes" id="UP000250140"/>
    </source>
</evidence>
<dbReference type="PANTHER" id="PTHR23188:SF12">
    <property type="entry name" value="RNA POLYMERASE II-ASSOCIATED FACTOR 1 HOMOLOG"/>
    <property type="match status" value="1"/>
</dbReference>
<name>A0A8E2F9P1_9PEZI</name>
<feature type="compositionally biased region" description="Basic and acidic residues" evidence="4">
    <location>
        <begin position="426"/>
        <end position="439"/>
    </location>
</feature>
<reference evidence="5 6" key="1">
    <citation type="journal article" date="2016" name="Nat. Commun.">
        <title>Ectomycorrhizal ecology is imprinted in the genome of the dominant symbiotic fungus Cenococcum geophilum.</title>
        <authorList>
            <consortium name="DOE Joint Genome Institute"/>
            <person name="Peter M."/>
            <person name="Kohler A."/>
            <person name="Ohm R.A."/>
            <person name="Kuo A."/>
            <person name="Krutzmann J."/>
            <person name="Morin E."/>
            <person name="Arend M."/>
            <person name="Barry K.W."/>
            <person name="Binder M."/>
            <person name="Choi C."/>
            <person name="Clum A."/>
            <person name="Copeland A."/>
            <person name="Grisel N."/>
            <person name="Haridas S."/>
            <person name="Kipfer T."/>
            <person name="LaButti K."/>
            <person name="Lindquist E."/>
            <person name="Lipzen A."/>
            <person name="Maire R."/>
            <person name="Meier B."/>
            <person name="Mihaltcheva S."/>
            <person name="Molinier V."/>
            <person name="Murat C."/>
            <person name="Poggeler S."/>
            <person name="Quandt C.A."/>
            <person name="Sperisen C."/>
            <person name="Tritt A."/>
            <person name="Tisserant E."/>
            <person name="Crous P.W."/>
            <person name="Henrissat B."/>
            <person name="Nehls U."/>
            <person name="Egli S."/>
            <person name="Spatafora J.W."/>
            <person name="Grigoriev I.V."/>
            <person name="Martin F.M."/>
        </authorList>
    </citation>
    <scope>NUCLEOTIDE SEQUENCE [LARGE SCALE GENOMIC DNA]</scope>
    <source>
        <strain evidence="5 6">CBS 207.34</strain>
    </source>
</reference>
<dbReference type="OrthoDB" id="10260285at2759"/>
<dbReference type="GO" id="GO:0000993">
    <property type="term" value="F:RNA polymerase II complex binding"/>
    <property type="evidence" value="ECO:0007669"/>
    <property type="project" value="TreeGrafter"/>
</dbReference>
<dbReference type="AlphaFoldDB" id="A0A8E2F9P1"/>
<comment type="subcellular location">
    <subcellularLocation>
        <location evidence="1">Nucleus</location>
    </subcellularLocation>
</comment>
<evidence type="ECO:0000256" key="1">
    <source>
        <dbReference type="ARBA" id="ARBA00004123"/>
    </source>
</evidence>
<feature type="compositionally biased region" description="Polar residues" evidence="4">
    <location>
        <begin position="141"/>
        <end position="152"/>
    </location>
</feature>
<dbReference type="GO" id="GO:0016593">
    <property type="term" value="C:Cdc73/Paf1 complex"/>
    <property type="evidence" value="ECO:0007669"/>
    <property type="project" value="InterPro"/>
</dbReference>
<evidence type="ECO:0000256" key="3">
    <source>
        <dbReference type="ARBA" id="ARBA00023242"/>
    </source>
</evidence>
<sequence>MAASSNRPTYHQDYIARIRYSNTLPPPPCPPKLLDIPNTGLASGQYTSAGFASRLAREQPLNIEADAELGMPIDLVGIPGVFDGNESAIQALDNPPPPHPHDRALLRPLAALGKPTSITSGVSFLRRTEYITSVAAGGSRFESSNSGNTMRQRNAAKRRRADLAKEDPLNILRSIVKGFDLAYPQDAYLGPDSGSNIKGAEITTEEKKAWTKPKHPSKNDVELLDSYPILPDLDALTDTGSYMVMKFITCPVPPTDKYDERLDVALFRPIGQSPEDIPRVEAQQAAHEADPSQPAPLPQYQYEFFLPTNADKVRGIKRNFGAIDPDNEDEVKFDGEYKETGRTYFRYERVRAYETYQQTGDPSDVHGDIVALALHDLESEEGPQRDTPLQKAAYYYPVMQRSFIRPRRQVQRRGAMGPAEEEEETKVDIIEAQGKDPPVEAVERRAQHRAKYDVEISPEA</sequence>
<feature type="region of interest" description="Disordered" evidence="4">
    <location>
        <begin position="141"/>
        <end position="161"/>
    </location>
</feature>
<feature type="region of interest" description="Disordered" evidence="4">
    <location>
        <begin position="409"/>
        <end position="439"/>
    </location>
</feature>
<comment type="similarity">
    <text evidence="2">Belongs to the PAF1 family.</text>
</comment>
<gene>
    <name evidence="5" type="ORF">AOQ84DRAFT_283998</name>
</gene>
<dbReference type="InterPro" id="IPR007133">
    <property type="entry name" value="RNA_pol_II-assoc_Paf1"/>
</dbReference>
<dbReference type="PANTHER" id="PTHR23188">
    <property type="entry name" value="RNA POLYMERASE II-ASSOCIATED FACTOR 1 HOMOLOG"/>
    <property type="match status" value="1"/>
</dbReference>
<keyword evidence="3" id="KW-0539">Nucleus</keyword>
<dbReference type="Proteomes" id="UP000250140">
    <property type="component" value="Unassembled WGS sequence"/>
</dbReference>
<organism evidence="5 6">
    <name type="scientific">Glonium stellatum</name>
    <dbReference type="NCBI Taxonomy" id="574774"/>
    <lineage>
        <taxon>Eukaryota</taxon>
        <taxon>Fungi</taxon>
        <taxon>Dikarya</taxon>
        <taxon>Ascomycota</taxon>
        <taxon>Pezizomycotina</taxon>
        <taxon>Dothideomycetes</taxon>
        <taxon>Pleosporomycetidae</taxon>
        <taxon>Gloniales</taxon>
        <taxon>Gloniaceae</taxon>
        <taxon>Glonium</taxon>
    </lineage>
</organism>
<evidence type="ECO:0000313" key="5">
    <source>
        <dbReference type="EMBL" id="OCL12996.1"/>
    </source>
</evidence>
<evidence type="ECO:0000256" key="2">
    <source>
        <dbReference type="ARBA" id="ARBA00007560"/>
    </source>
</evidence>
<accession>A0A8E2F9P1</accession>
<dbReference type="GO" id="GO:0003682">
    <property type="term" value="F:chromatin binding"/>
    <property type="evidence" value="ECO:0007669"/>
    <property type="project" value="TreeGrafter"/>
</dbReference>
<dbReference type="Pfam" id="PF03985">
    <property type="entry name" value="Paf1"/>
    <property type="match status" value="1"/>
</dbReference>